<protein>
    <recommendedName>
        <fullName evidence="1">DUF7580 domain-containing protein</fullName>
    </recommendedName>
</protein>
<dbReference type="PANTHER" id="PTHR35186">
    <property type="entry name" value="ANK_REP_REGION DOMAIN-CONTAINING PROTEIN"/>
    <property type="match status" value="1"/>
</dbReference>
<dbReference type="Proteomes" id="UP001172102">
    <property type="component" value="Unassembled WGS sequence"/>
</dbReference>
<reference evidence="2" key="1">
    <citation type="submission" date="2023-06" db="EMBL/GenBank/DDBJ databases">
        <title>Genome-scale phylogeny and comparative genomics of the fungal order Sordariales.</title>
        <authorList>
            <consortium name="Lawrence Berkeley National Laboratory"/>
            <person name="Hensen N."/>
            <person name="Bonometti L."/>
            <person name="Westerberg I."/>
            <person name="Brannstrom I.O."/>
            <person name="Guillou S."/>
            <person name="Cros-Aarteil S."/>
            <person name="Calhoun S."/>
            <person name="Haridas S."/>
            <person name="Kuo A."/>
            <person name="Mondo S."/>
            <person name="Pangilinan J."/>
            <person name="Riley R."/>
            <person name="Labutti K."/>
            <person name="Andreopoulos B."/>
            <person name="Lipzen A."/>
            <person name="Chen C."/>
            <person name="Yanf M."/>
            <person name="Daum C."/>
            <person name="Ng V."/>
            <person name="Clum A."/>
            <person name="Steindorff A."/>
            <person name="Ohm R."/>
            <person name="Martin F."/>
            <person name="Silar P."/>
            <person name="Natvig D."/>
            <person name="Lalanne C."/>
            <person name="Gautier V."/>
            <person name="Ament-Velasquez S.L."/>
            <person name="Kruys A."/>
            <person name="Hutchinson M.I."/>
            <person name="Powell A.J."/>
            <person name="Barry K."/>
            <person name="Miller A.N."/>
            <person name="Grigoriev I.V."/>
            <person name="Debuchy R."/>
            <person name="Gladieux P."/>
            <person name="Thoren M.H."/>
            <person name="Johannesson H."/>
        </authorList>
    </citation>
    <scope>NUCLEOTIDE SEQUENCE</scope>
    <source>
        <strain evidence="2">SMH4607-1</strain>
    </source>
</reference>
<dbReference type="AlphaFoldDB" id="A0AA40DG32"/>
<sequence>MSRTQQAQPPTVQAAVTAIVDICRSIRDSPKSVPTCLGYIESSPDTKIILHTEPTFIRTTRRRYDRLRTRHAIIQVVLRLGDHWIPAEWSKESLHLHHVPTPEDTETLQVLTTQLSLYPYFSASSIHTPTNPPRLAAHREKAKASLRALGILLLELTFGDTLENQPFRAEYLSGDRPNEYTDLCTALRWQKKVEEELGLKLAQVIDRCLSCRLDPDPNLGSKEFLSAVWQWVVRPLEEVVSTFQ</sequence>
<feature type="domain" description="DUF7580" evidence="1">
    <location>
        <begin position="81"/>
        <end position="241"/>
    </location>
</feature>
<keyword evidence="3" id="KW-1185">Reference proteome</keyword>
<organism evidence="2 3">
    <name type="scientific">Lasiosphaeris hirsuta</name>
    <dbReference type="NCBI Taxonomy" id="260670"/>
    <lineage>
        <taxon>Eukaryota</taxon>
        <taxon>Fungi</taxon>
        <taxon>Dikarya</taxon>
        <taxon>Ascomycota</taxon>
        <taxon>Pezizomycotina</taxon>
        <taxon>Sordariomycetes</taxon>
        <taxon>Sordariomycetidae</taxon>
        <taxon>Sordariales</taxon>
        <taxon>Lasiosphaeriaceae</taxon>
        <taxon>Lasiosphaeris</taxon>
    </lineage>
</organism>
<dbReference type="InterPro" id="IPR056002">
    <property type="entry name" value="DUF7580"/>
</dbReference>
<comment type="caution">
    <text evidence="2">The sequence shown here is derived from an EMBL/GenBank/DDBJ whole genome shotgun (WGS) entry which is preliminary data.</text>
</comment>
<accession>A0AA40DG32</accession>
<evidence type="ECO:0000259" key="1">
    <source>
        <dbReference type="Pfam" id="PF24476"/>
    </source>
</evidence>
<proteinExistence type="predicted"/>
<name>A0AA40DG32_9PEZI</name>
<evidence type="ECO:0000313" key="3">
    <source>
        <dbReference type="Proteomes" id="UP001172102"/>
    </source>
</evidence>
<evidence type="ECO:0000313" key="2">
    <source>
        <dbReference type="EMBL" id="KAK0702169.1"/>
    </source>
</evidence>
<gene>
    <name evidence="2" type="ORF">B0H67DRAFT_650231</name>
</gene>
<dbReference type="PANTHER" id="PTHR35186:SF4">
    <property type="entry name" value="PRION-INHIBITION AND PROPAGATION HELO DOMAIN-CONTAINING PROTEIN"/>
    <property type="match status" value="1"/>
</dbReference>
<dbReference type="Pfam" id="PF24476">
    <property type="entry name" value="DUF7580"/>
    <property type="match status" value="1"/>
</dbReference>
<dbReference type="EMBL" id="JAUKUA010000009">
    <property type="protein sequence ID" value="KAK0702169.1"/>
    <property type="molecule type" value="Genomic_DNA"/>
</dbReference>